<feature type="transmembrane region" description="Helical" evidence="7">
    <location>
        <begin position="437"/>
        <end position="460"/>
    </location>
</feature>
<dbReference type="Proteomes" id="UP001596380">
    <property type="component" value="Unassembled WGS sequence"/>
</dbReference>
<keyword evidence="4 7" id="KW-1133">Transmembrane helix</keyword>
<feature type="compositionally biased region" description="Low complexity" evidence="6">
    <location>
        <begin position="700"/>
        <end position="711"/>
    </location>
</feature>
<dbReference type="InterPro" id="IPR019108">
    <property type="entry name" value="Caa3_assmbl_CtaG-rel"/>
</dbReference>
<feature type="transmembrane region" description="Helical" evidence="7">
    <location>
        <begin position="518"/>
        <end position="541"/>
    </location>
</feature>
<accession>A0ABW2CLJ0</accession>
<dbReference type="InterPro" id="IPR032694">
    <property type="entry name" value="CopC/D"/>
</dbReference>
<feature type="transmembrane region" description="Helical" evidence="7">
    <location>
        <begin position="142"/>
        <end position="162"/>
    </location>
</feature>
<evidence type="ECO:0000256" key="7">
    <source>
        <dbReference type="SAM" id="Phobius"/>
    </source>
</evidence>
<keyword evidence="10" id="KW-1185">Reference proteome</keyword>
<gene>
    <name evidence="9" type="ORF">ACFQKB_15995</name>
</gene>
<dbReference type="InterPro" id="IPR008457">
    <property type="entry name" value="Cu-R_CopD_dom"/>
</dbReference>
<feature type="compositionally biased region" description="Basic and acidic residues" evidence="6">
    <location>
        <begin position="734"/>
        <end position="744"/>
    </location>
</feature>
<feature type="transmembrane region" description="Helical" evidence="7">
    <location>
        <begin position="242"/>
        <end position="261"/>
    </location>
</feature>
<reference evidence="10" key="1">
    <citation type="journal article" date="2019" name="Int. J. Syst. Evol. Microbiol.">
        <title>The Global Catalogue of Microorganisms (GCM) 10K type strain sequencing project: providing services to taxonomists for standard genome sequencing and annotation.</title>
        <authorList>
            <consortium name="The Broad Institute Genomics Platform"/>
            <consortium name="The Broad Institute Genome Sequencing Center for Infectious Disease"/>
            <person name="Wu L."/>
            <person name="Ma J."/>
        </authorList>
    </citation>
    <scope>NUCLEOTIDE SEQUENCE [LARGE SCALE GENOMIC DNA]</scope>
    <source>
        <strain evidence="10">JCM 3369</strain>
    </source>
</reference>
<proteinExistence type="predicted"/>
<evidence type="ECO:0000256" key="4">
    <source>
        <dbReference type="ARBA" id="ARBA00022989"/>
    </source>
</evidence>
<feature type="transmembrane region" description="Helical" evidence="7">
    <location>
        <begin position="169"/>
        <end position="187"/>
    </location>
</feature>
<feature type="transmembrane region" description="Helical" evidence="7">
    <location>
        <begin position="273"/>
        <end position="292"/>
    </location>
</feature>
<dbReference type="Pfam" id="PF05425">
    <property type="entry name" value="CopD"/>
    <property type="match status" value="1"/>
</dbReference>
<keyword evidence="5 7" id="KW-0472">Membrane</keyword>
<feature type="region of interest" description="Disordered" evidence="6">
    <location>
        <begin position="667"/>
        <end position="744"/>
    </location>
</feature>
<dbReference type="RefSeq" id="WP_160819268.1">
    <property type="nucleotide sequence ID" value="NZ_JBHSXE010000001.1"/>
</dbReference>
<feature type="transmembrane region" description="Helical" evidence="7">
    <location>
        <begin position="603"/>
        <end position="626"/>
    </location>
</feature>
<feature type="transmembrane region" description="Helical" evidence="7">
    <location>
        <begin position="403"/>
        <end position="425"/>
    </location>
</feature>
<dbReference type="PANTHER" id="PTHR34820:SF4">
    <property type="entry name" value="INNER MEMBRANE PROTEIN YEBZ"/>
    <property type="match status" value="1"/>
</dbReference>
<evidence type="ECO:0000256" key="2">
    <source>
        <dbReference type="ARBA" id="ARBA00022475"/>
    </source>
</evidence>
<evidence type="ECO:0000256" key="5">
    <source>
        <dbReference type="ARBA" id="ARBA00023136"/>
    </source>
</evidence>
<feature type="transmembrane region" description="Helical" evidence="7">
    <location>
        <begin position="58"/>
        <end position="77"/>
    </location>
</feature>
<dbReference type="PANTHER" id="PTHR34820">
    <property type="entry name" value="INNER MEMBRANE PROTEIN YEBZ"/>
    <property type="match status" value="1"/>
</dbReference>
<keyword evidence="2" id="KW-1003">Cell membrane</keyword>
<evidence type="ECO:0000313" key="9">
    <source>
        <dbReference type="EMBL" id="MFC6881270.1"/>
    </source>
</evidence>
<dbReference type="Pfam" id="PF09678">
    <property type="entry name" value="Caa3_CtaG"/>
    <property type="match status" value="1"/>
</dbReference>
<feature type="compositionally biased region" description="Basic and acidic residues" evidence="6">
    <location>
        <begin position="667"/>
        <end position="682"/>
    </location>
</feature>
<feature type="transmembrane region" description="Helical" evidence="7">
    <location>
        <begin position="313"/>
        <end position="332"/>
    </location>
</feature>
<feature type="transmembrane region" description="Helical" evidence="7">
    <location>
        <begin position="371"/>
        <end position="391"/>
    </location>
</feature>
<comment type="caution">
    <text evidence="9">The sequence shown here is derived from an EMBL/GenBank/DDBJ whole genome shotgun (WGS) entry which is preliminary data.</text>
</comment>
<keyword evidence="3 7" id="KW-0812">Transmembrane</keyword>
<feature type="compositionally biased region" description="Acidic residues" evidence="6">
    <location>
        <begin position="722"/>
        <end position="733"/>
    </location>
</feature>
<comment type="subcellular location">
    <subcellularLocation>
        <location evidence="1">Cell membrane</location>
        <topology evidence="1">Multi-pass membrane protein</topology>
    </subcellularLocation>
</comment>
<organism evidence="9 10">
    <name type="scientific">Actinomadura yumaensis</name>
    <dbReference type="NCBI Taxonomy" id="111807"/>
    <lineage>
        <taxon>Bacteria</taxon>
        <taxon>Bacillati</taxon>
        <taxon>Actinomycetota</taxon>
        <taxon>Actinomycetes</taxon>
        <taxon>Streptosporangiales</taxon>
        <taxon>Thermomonosporaceae</taxon>
        <taxon>Actinomadura</taxon>
    </lineage>
</organism>
<feature type="transmembrane region" description="Helical" evidence="7">
    <location>
        <begin position="199"/>
        <end position="221"/>
    </location>
</feature>
<sequence length="744" mass="78102">MNSGSLRVLRAAAVAAAASVAVLVAGLVLGGSVAEKVIPGLGDAGAVTRWGLPVSRLVMDLGAALTVGALLAAAALLPLEGRRGDVRLSGDATGYLRAASWLAAAWAAAAAANLVFTVADVLGEPVGEIITGSELSSYVGQLPQGTALMLVVLLTVVVALLARTTTTPAAAFGLLALAGIALLPPPLTGHSASAANHSVAVTGVALHVAAIAPWVGGLAVVGAHALRGRARLDVMAGRFSRMALWCYVVVGASGLVNVIARLPDPAELLSTDYGRLALGKIIAFAALGWFGWWHRERTLPAVSAGKPWAFARLAAVEAAVMAAAMGLAVALARTAPPAPTAEESAVKALIGYDMPPQVNPGRLASLWQFDLFFAVLVIVLGGVYLAGVVRLRRRGDAWPLGRTAAWFTGLITIVLVTETGVAKYAPILFSVHMVQHMVLNMLTPIFLVVGAPVTLALRAFKPARVRGDRGPREWLTAALHSRFTALIAHPAVATVIFVAGTFVLYFTPLFESAMRNHLGHIAMTAHFLLAGSLFFWVLLGVDPAPKRLPYPGRLLLLFVTMPFHAFFGIALMNLSQPLARGWYAAVDPAWGTSVLKDQHTGGAIAWAFGEIPTFIVLIVLAFQWYFDDQRQARREDRKADRAEARGDGRPEDDELAVYNARLAKLAEKDEKAREDERTRRSADAAGKAAAKAGKAEKAAAKTAKPAKPGKTPKGGDVGETGEAGEADAPDDRDEPAGDERAPKS</sequence>
<evidence type="ECO:0000256" key="6">
    <source>
        <dbReference type="SAM" id="MobiDB-lite"/>
    </source>
</evidence>
<feature type="transmembrane region" description="Helical" evidence="7">
    <location>
        <begin position="98"/>
        <end position="122"/>
    </location>
</feature>
<evidence type="ECO:0000256" key="3">
    <source>
        <dbReference type="ARBA" id="ARBA00022692"/>
    </source>
</evidence>
<feature type="domain" description="Copper resistance protein D" evidence="8">
    <location>
        <begin position="236"/>
        <end position="331"/>
    </location>
</feature>
<protein>
    <submittedName>
        <fullName evidence="9">Cytochrome c oxidase assembly protein</fullName>
    </submittedName>
</protein>
<evidence type="ECO:0000313" key="10">
    <source>
        <dbReference type="Proteomes" id="UP001596380"/>
    </source>
</evidence>
<dbReference type="EMBL" id="JBHSXS010000007">
    <property type="protein sequence ID" value="MFC6881270.1"/>
    <property type="molecule type" value="Genomic_DNA"/>
</dbReference>
<evidence type="ECO:0000256" key="1">
    <source>
        <dbReference type="ARBA" id="ARBA00004651"/>
    </source>
</evidence>
<feature type="transmembrane region" description="Helical" evidence="7">
    <location>
        <begin position="553"/>
        <end position="572"/>
    </location>
</feature>
<feature type="transmembrane region" description="Helical" evidence="7">
    <location>
        <begin position="481"/>
        <end position="506"/>
    </location>
</feature>
<name>A0ABW2CLJ0_9ACTN</name>
<evidence type="ECO:0000259" key="8">
    <source>
        <dbReference type="Pfam" id="PF05425"/>
    </source>
</evidence>